<dbReference type="Proteomes" id="UP000184442">
    <property type="component" value="Unassembled WGS sequence"/>
</dbReference>
<sequence length="56" mass="6545">MRANTIEQYKVLEFIKKNFETDNILIELIDKSTVKVTDNKGDSLHLVYINGEVCWD</sequence>
<evidence type="ECO:0000313" key="2">
    <source>
        <dbReference type="Proteomes" id="UP000184442"/>
    </source>
</evidence>
<dbReference type="STRING" id="1122184.SAMN02745176_01530"/>
<name>A0A1M6EFF3_9FIRM</name>
<dbReference type="RefSeq" id="WP_175548380.1">
    <property type="nucleotide sequence ID" value="NZ_FQZS01000009.1"/>
</dbReference>
<evidence type="ECO:0000313" key="1">
    <source>
        <dbReference type="EMBL" id="SHI84050.1"/>
    </source>
</evidence>
<protein>
    <submittedName>
        <fullName evidence="1">Uncharacterized protein</fullName>
    </submittedName>
</protein>
<gene>
    <name evidence="1" type="ORF">SAMN02745176_01530</name>
</gene>
<dbReference type="AlphaFoldDB" id="A0A1M6EFF3"/>
<keyword evidence="2" id="KW-1185">Reference proteome</keyword>
<accession>A0A1M6EFF3</accession>
<proteinExistence type="predicted"/>
<reference evidence="1 2" key="1">
    <citation type="submission" date="2016-11" db="EMBL/GenBank/DDBJ databases">
        <authorList>
            <person name="Jaros S."/>
            <person name="Januszkiewicz K."/>
            <person name="Wedrychowicz H."/>
        </authorList>
    </citation>
    <scope>NUCLEOTIDE SEQUENCE [LARGE SCALE GENOMIC DNA]</scope>
    <source>
        <strain evidence="1 2">DSM 19022</strain>
    </source>
</reference>
<organism evidence="1 2">
    <name type="scientific">Lutispora thermophila DSM 19022</name>
    <dbReference type="NCBI Taxonomy" id="1122184"/>
    <lineage>
        <taxon>Bacteria</taxon>
        <taxon>Bacillati</taxon>
        <taxon>Bacillota</taxon>
        <taxon>Clostridia</taxon>
        <taxon>Lutisporales</taxon>
        <taxon>Lutisporaceae</taxon>
        <taxon>Lutispora</taxon>
    </lineage>
</organism>
<dbReference type="EMBL" id="FQZS01000009">
    <property type="protein sequence ID" value="SHI84050.1"/>
    <property type="molecule type" value="Genomic_DNA"/>
</dbReference>